<keyword evidence="3" id="KW-1185">Reference proteome</keyword>
<dbReference type="GO" id="GO:0004029">
    <property type="term" value="F:aldehyde dehydrogenase (NAD+) activity"/>
    <property type="evidence" value="ECO:0007669"/>
    <property type="project" value="TreeGrafter"/>
</dbReference>
<dbReference type="CDD" id="cd05266">
    <property type="entry name" value="SDR_a4"/>
    <property type="match status" value="1"/>
</dbReference>
<dbReference type="OrthoDB" id="751203at2"/>
<dbReference type="GO" id="GO:0005737">
    <property type="term" value="C:cytoplasm"/>
    <property type="evidence" value="ECO:0007669"/>
    <property type="project" value="TreeGrafter"/>
</dbReference>
<dbReference type="PANTHER" id="PTHR48079">
    <property type="entry name" value="PROTEIN YEEZ"/>
    <property type="match status" value="1"/>
</dbReference>
<evidence type="ECO:0000313" key="2">
    <source>
        <dbReference type="EMBL" id="OBW93320.1"/>
    </source>
</evidence>
<dbReference type="InterPro" id="IPR001509">
    <property type="entry name" value="Epimerase_deHydtase"/>
</dbReference>
<dbReference type="Gene3D" id="3.40.50.720">
    <property type="entry name" value="NAD(P)-binding Rossmann-like Domain"/>
    <property type="match status" value="1"/>
</dbReference>
<feature type="domain" description="NAD-dependent epimerase/dehydratase" evidence="1">
    <location>
        <begin position="8"/>
        <end position="206"/>
    </location>
</feature>
<comment type="caution">
    <text evidence="2">The sequence shown here is derived from an EMBL/GenBank/DDBJ whole genome shotgun (WGS) entry which is preliminary data.</text>
</comment>
<gene>
    <name evidence="2" type="ORF">QV01_02975</name>
</gene>
<organism evidence="2 3">
    <name type="scientific">Gallibacterium genomosp. 3</name>
    <dbReference type="NCBI Taxonomy" id="505345"/>
    <lineage>
        <taxon>Bacteria</taxon>
        <taxon>Pseudomonadati</taxon>
        <taxon>Pseudomonadota</taxon>
        <taxon>Gammaproteobacteria</taxon>
        <taxon>Pasteurellales</taxon>
        <taxon>Pasteurellaceae</taxon>
        <taxon>Gallibacterium</taxon>
    </lineage>
</organism>
<dbReference type="InterPro" id="IPR036291">
    <property type="entry name" value="NAD(P)-bd_dom_sf"/>
</dbReference>
<evidence type="ECO:0000259" key="1">
    <source>
        <dbReference type="Pfam" id="PF01370"/>
    </source>
</evidence>
<dbReference type="Proteomes" id="UP000243558">
    <property type="component" value="Unassembled WGS sequence"/>
</dbReference>
<name>A0A1A7NUR0_9PAST</name>
<dbReference type="PATRIC" id="fig|505345.7.peg.594"/>
<proteinExistence type="predicted"/>
<sequence>MKSVAIVGLGWLGFPLARYLQSLGWEVKGSKRTHEGVEQMRLQRVESYYLELTPMINADPDDLEALLSVDSLIINIPPSEYFFDLNNYVLSVENLLTEALLHNVQHIIFISSTSVYPMISGVFDEDYLPQPTSDVGKALLEIEQRLWELQDIDVDIIRFAGLVGEDRHPVHHLSGKQNIQGGQQTINLVHLTDCLRAIQLLLETPSYHRRYNLVAPIHPLKAEYYTKAAEKLALPLPQFTEESEPMERIISADKICQDLDFVYQYPDPEMM</sequence>
<dbReference type="Pfam" id="PF01370">
    <property type="entry name" value="Epimerase"/>
    <property type="match status" value="1"/>
</dbReference>
<accession>A0A1A7NUR0</accession>
<evidence type="ECO:0000313" key="3">
    <source>
        <dbReference type="Proteomes" id="UP000243558"/>
    </source>
</evidence>
<reference evidence="2 3" key="1">
    <citation type="submission" date="2014-11" db="EMBL/GenBank/DDBJ databases">
        <title>Pan-genome of Gallibacterium spp.</title>
        <authorList>
            <person name="Kudirkiene E."/>
            <person name="Bojesen A.M."/>
        </authorList>
    </citation>
    <scope>NUCLEOTIDE SEQUENCE [LARGE SCALE GENOMIC DNA]</scope>
    <source>
        <strain evidence="2 3">F151</strain>
    </source>
</reference>
<dbReference type="PANTHER" id="PTHR48079:SF6">
    <property type="entry name" value="NAD(P)-BINDING DOMAIN-CONTAINING PROTEIN-RELATED"/>
    <property type="match status" value="1"/>
</dbReference>
<dbReference type="SUPFAM" id="SSF51735">
    <property type="entry name" value="NAD(P)-binding Rossmann-fold domains"/>
    <property type="match status" value="1"/>
</dbReference>
<dbReference type="RefSeq" id="WP_065238887.1">
    <property type="nucleotide sequence ID" value="NZ_JTJM01000010.1"/>
</dbReference>
<dbReference type="EMBL" id="JTJM01000010">
    <property type="protein sequence ID" value="OBW93320.1"/>
    <property type="molecule type" value="Genomic_DNA"/>
</dbReference>
<protein>
    <submittedName>
        <fullName evidence="2">NAD-dependent dehydratase</fullName>
    </submittedName>
</protein>
<dbReference type="InterPro" id="IPR051783">
    <property type="entry name" value="NAD(P)-dependent_oxidoreduct"/>
</dbReference>
<dbReference type="AlphaFoldDB" id="A0A1A7NUR0"/>